<keyword evidence="1" id="KW-0677">Repeat</keyword>
<dbReference type="OrthoDB" id="10250458at2759"/>
<evidence type="ECO:0000259" key="2">
    <source>
        <dbReference type="Pfam" id="PF08609"/>
    </source>
</evidence>
<keyword evidence="4" id="KW-1185">Reference proteome</keyword>
<gene>
    <name evidence="3" type="ORF">PROFUN_01919</name>
</gene>
<organism evidence="3 4">
    <name type="scientific">Planoprotostelium fungivorum</name>
    <dbReference type="NCBI Taxonomy" id="1890364"/>
    <lineage>
        <taxon>Eukaryota</taxon>
        <taxon>Amoebozoa</taxon>
        <taxon>Evosea</taxon>
        <taxon>Variosea</taxon>
        <taxon>Cavosteliida</taxon>
        <taxon>Cavosteliaceae</taxon>
        <taxon>Planoprotostelium</taxon>
    </lineage>
</organism>
<dbReference type="GO" id="GO:0000774">
    <property type="term" value="F:adenyl-nucleotide exchange factor activity"/>
    <property type="evidence" value="ECO:0007669"/>
    <property type="project" value="TreeGrafter"/>
</dbReference>
<dbReference type="InterPro" id="IPR013918">
    <property type="entry name" value="Nucleotide_exch_fac_Fes1"/>
</dbReference>
<dbReference type="InterPro" id="IPR050693">
    <property type="entry name" value="Hsp70_NEF-Inhibitors"/>
</dbReference>
<dbReference type="Gene3D" id="1.25.10.10">
    <property type="entry name" value="Leucine-rich Repeat Variant"/>
    <property type="match status" value="1"/>
</dbReference>
<protein>
    <recommendedName>
        <fullName evidence="2">Nucleotide exchange factor Fes1 domain-containing protein</fullName>
    </recommendedName>
</protein>
<dbReference type="PANTHER" id="PTHR19316:SF18">
    <property type="entry name" value="HSP70-BINDING PROTEIN 1"/>
    <property type="match status" value="1"/>
</dbReference>
<dbReference type="STRING" id="1890364.A0A2P6NZ36"/>
<proteinExistence type="predicted"/>
<sequence>MASLHELFQWSIQHQAAANQGSNESAPPAQRREISASDREFLNAAIRTDASKMKGLVDMYVSPTSTVEAKEVALEELEFYVQTIDNASDISHGTVDGLNPLLKGIQYDDRPNFRTPSVRTGCAWVLSTAAQNNPNLQEAISKAGGEKAVTDALKDETNQLFKLMDSQEGFSDTELTERGDLNLISKLIAVASALFENPSFIESFRENGGFTCLFQLLKLDVSKLDPLQHAREQAHKRIISGEENIDEDRRILERVDALEAVDSQQTGKVFLDVEDQVALRARELQKSRARARLAPGTTDYNDTKESDRILWLRLARRVTHVLYKLLFILPEAYTKGKEGVAIECLVHLLEKHKDNDLREKTVKILEVLLEREDQRKQVKALGLNERLVKSLRSMEEDNRENEDVSSQIREVIKRVS</sequence>
<dbReference type="AlphaFoldDB" id="A0A2P6NZ36"/>
<feature type="domain" description="Nucleotide exchange factor Fes1" evidence="2">
    <location>
        <begin position="4"/>
        <end position="90"/>
    </location>
</feature>
<evidence type="ECO:0000313" key="3">
    <source>
        <dbReference type="EMBL" id="PRP89199.1"/>
    </source>
</evidence>
<dbReference type="Pfam" id="PF08609">
    <property type="entry name" value="Fes1"/>
    <property type="match status" value="1"/>
</dbReference>
<name>A0A2P6NZ36_9EUKA</name>
<dbReference type="SUPFAM" id="SSF48371">
    <property type="entry name" value="ARM repeat"/>
    <property type="match status" value="1"/>
</dbReference>
<dbReference type="InterPro" id="IPR016024">
    <property type="entry name" value="ARM-type_fold"/>
</dbReference>
<evidence type="ECO:0000313" key="4">
    <source>
        <dbReference type="Proteomes" id="UP000241769"/>
    </source>
</evidence>
<comment type="caution">
    <text evidence="3">The sequence shown here is derived from an EMBL/GenBank/DDBJ whole genome shotgun (WGS) entry which is preliminary data.</text>
</comment>
<reference evidence="3 4" key="1">
    <citation type="journal article" date="2018" name="Genome Biol. Evol.">
        <title>Multiple Roots of Fruiting Body Formation in Amoebozoa.</title>
        <authorList>
            <person name="Hillmann F."/>
            <person name="Forbes G."/>
            <person name="Novohradska S."/>
            <person name="Ferling I."/>
            <person name="Riege K."/>
            <person name="Groth M."/>
            <person name="Westermann M."/>
            <person name="Marz M."/>
            <person name="Spaller T."/>
            <person name="Winckler T."/>
            <person name="Schaap P."/>
            <person name="Glockner G."/>
        </authorList>
    </citation>
    <scope>NUCLEOTIDE SEQUENCE [LARGE SCALE GENOMIC DNA]</scope>
    <source>
        <strain evidence="3 4">Jena</strain>
    </source>
</reference>
<dbReference type="InterPro" id="IPR011989">
    <property type="entry name" value="ARM-like"/>
</dbReference>
<accession>A0A2P6NZ36</accession>
<dbReference type="InParanoid" id="A0A2P6NZ36"/>
<evidence type="ECO:0000256" key="1">
    <source>
        <dbReference type="ARBA" id="ARBA00022737"/>
    </source>
</evidence>
<dbReference type="Proteomes" id="UP000241769">
    <property type="component" value="Unassembled WGS sequence"/>
</dbReference>
<dbReference type="GO" id="GO:0005783">
    <property type="term" value="C:endoplasmic reticulum"/>
    <property type="evidence" value="ECO:0007669"/>
    <property type="project" value="TreeGrafter"/>
</dbReference>
<dbReference type="PANTHER" id="PTHR19316">
    <property type="entry name" value="PROTEIN FOLDING REGULATOR"/>
    <property type="match status" value="1"/>
</dbReference>
<dbReference type="EMBL" id="MDYQ01000005">
    <property type="protein sequence ID" value="PRP89199.1"/>
    <property type="molecule type" value="Genomic_DNA"/>
</dbReference>